<dbReference type="Pfam" id="PF00079">
    <property type="entry name" value="Serpin"/>
    <property type="match status" value="1"/>
</dbReference>
<gene>
    <name evidence="4" type="ORF">AFUS01_LOCUS30473</name>
</gene>
<name>A0A8J2KRJ4_9HEXA</name>
<dbReference type="InterPro" id="IPR023796">
    <property type="entry name" value="Serpin_dom"/>
</dbReference>
<dbReference type="CDD" id="cd19601">
    <property type="entry name" value="serpin42Da-like"/>
    <property type="match status" value="1"/>
</dbReference>
<dbReference type="AlphaFoldDB" id="A0A8J2KRJ4"/>
<dbReference type="GO" id="GO:0004867">
    <property type="term" value="F:serine-type endopeptidase inhibitor activity"/>
    <property type="evidence" value="ECO:0007669"/>
    <property type="project" value="InterPro"/>
</dbReference>
<evidence type="ECO:0000256" key="2">
    <source>
        <dbReference type="RuleBase" id="RU000411"/>
    </source>
</evidence>
<sequence length="452" mass="49641">MDVALEEWVVNHASTATGDDVLSISFRVPLSILHTHYLYKSKYLLQLDGAELLSSQRQSQNTHCYEEMACELKNAAAVQAVAEGNSQLMASLHTVLTTGNSGNLIFSPFSLSAVVAMAHLGARGTTAAEIASAFNFPEDNDVLSKGYSQVLASLQETTEGYTLAAANRLYSQIGFDLRKEFSDSIQSAFGAEVQQLDFSNSAASAAEINNWVEKTTNNKIKDLISASALNSLTRVILVNGVYFKGQWKNKFDESNTSKQPFHLNEKESIEVDMMYKQAKFPYAYFDELDAHAVALPYKGDRLSMVIYAPLQINGLSKIEDALKNLSPSKVLQKFGSHSDVEVSLPRFKVESTLSLVEPLKNLGARSMFSGDADFSGIPVTNTGLQVSEVVQKAFIEVNEEGSEAAAATGMKIMKRRAPKSEKFWANRPFYFQIVDHNTNFVLFAGNCKNPSA</sequence>
<protein>
    <recommendedName>
        <fullName evidence="3">Serpin domain-containing protein</fullName>
    </recommendedName>
</protein>
<dbReference type="PANTHER" id="PTHR11461">
    <property type="entry name" value="SERINE PROTEASE INHIBITOR, SERPIN"/>
    <property type="match status" value="1"/>
</dbReference>
<reference evidence="4" key="1">
    <citation type="submission" date="2021-06" db="EMBL/GenBank/DDBJ databases">
        <authorList>
            <person name="Hodson N. C."/>
            <person name="Mongue J. A."/>
            <person name="Jaron S. K."/>
        </authorList>
    </citation>
    <scope>NUCLEOTIDE SEQUENCE</scope>
</reference>
<organism evidence="4 5">
    <name type="scientific">Allacma fusca</name>
    <dbReference type="NCBI Taxonomy" id="39272"/>
    <lineage>
        <taxon>Eukaryota</taxon>
        <taxon>Metazoa</taxon>
        <taxon>Ecdysozoa</taxon>
        <taxon>Arthropoda</taxon>
        <taxon>Hexapoda</taxon>
        <taxon>Collembola</taxon>
        <taxon>Symphypleona</taxon>
        <taxon>Sminthuridae</taxon>
        <taxon>Allacma</taxon>
    </lineage>
</organism>
<dbReference type="SMART" id="SM00093">
    <property type="entry name" value="SERPIN"/>
    <property type="match status" value="1"/>
</dbReference>
<evidence type="ECO:0000313" key="5">
    <source>
        <dbReference type="Proteomes" id="UP000708208"/>
    </source>
</evidence>
<dbReference type="PROSITE" id="PS00284">
    <property type="entry name" value="SERPIN"/>
    <property type="match status" value="1"/>
</dbReference>
<dbReference type="PANTHER" id="PTHR11461:SF211">
    <property type="entry name" value="GH10112P-RELATED"/>
    <property type="match status" value="1"/>
</dbReference>
<dbReference type="InterPro" id="IPR000215">
    <property type="entry name" value="Serpin_fam"/>
</dbReference>
<comment type="caution">
    <text evidence="4">The sequence shown here is derived from an EMBL/GenBank/DDBJ whole genome shotgun (WGS) entry which is preliminary data.</text>
</comment>
<evidence type="ECO:0000313" key="4">
    <source>
        <dbReference type="EMBL" id="CAG7820065.1"/>
    </source>
</evidence>
<dbReference type="InterPro" id="IPR023795">
    <property type="entry name" value="Serpin_CS"/>
</dbReference>
<accession>A0A8J2KRJ4</accession>
<dbReference type="GO" id="GO:0005615">
    <property type="term" value="C:extracellular space"/>
    <property type="evidence" value="ECO:0007669"/>
    <property type="project" value="InterPro"/>
</dbReference>
<dbReference type="EMBL" id="CAJVCH010468152">
    <property type="protein sequence ID" value="CAG7820065.1"/>
    <property type="molecule type" value="Genomic_DNA"/>
</dbReference>
<dbReference type="OrthoDB" id="671595at2759"/>
<keyword evidence="5" id="KW-1185">Reference proteome</keyword>
<feature type="domain" description="Serpin" evidence="3">
    <location>
        <begin position="90"/>
        <end position="450"/>
    </location>
</feature>
<proteinExistence type="inferred from homology"/>
<evidence type="ECO:0000256" key="1">
    <source>
        <dbReference type="ARBA" id="ARBA00009500"/>
    </source>
</evidence>
<evidence type="ECO:0000259" key="3">
    <source>
        <dbReference type="SMART" id="SM00093"/>
    </source>
</evidence>
<comment type="similarity">
    <text evidence="1 2">Belongs to the serpin family.</text>
</comment>
<dbReference type="Proteomes" id="UP000708208">
    <property type="component" value="Unassembled WGS sequence"/>
</dbReference>